<evidence type="ECO:0000259" key="1">
    <source>
        <dbReference type="Pfam" id="PF12724"/>
    </source>
</evidence>
<organism evidence="2 3">
    <name type="scientific">Klenkia sesuvii</name>
    <dbReference type="NCBI Taxonomy" id="3103137"/>
    <lineage>
        <taxon>Bacteria</taxon>
        <taxon>Bacillati</taxon>
        <taxon>Actinomycetota</taxon>
        <taxon>Actinomycetes</taxon>
        <taxon>Geodermatophilales</taxon>
        <taxon>Geodermatophilaceae</taxon>
        <taxon>Klenkia</taxon>
    </lineage>
</organism>
<name>A0ABU8DTN3_9ACTN</name>
<dbReference type="Proteomes" id="UP001361570">
    <property type="component" value="Unassembled WGS sequence"/>
</dbReference>
<dbReference type="EMBL" id="JBAPLU010000009">
    <property type="protein sequence ID" value="MEI4272169.1"/>
    <property type="molecule type" value="Genomic_DNA"/>
</dbReference>
<keyword evidence="3" id="KW-1185">Reference proteome</keyword>
<dbReference type="SUPFAM" id="SSF52218">
    <property type="entry name" value="Flavoproteins"/>
    <property type="match status" value="1"/>
</dbReference>
<protein>
    <submittedName>
        <fullName evidence="2">Flavodoxin domain-containing protein</fullName>
    </submittedName>
</protein>
<feature type="domain" description="Flavodoxin" evidence="1">
    <location>
        <begin position="10"/>
        <end position="150"/>
    </location>
</feature>
<proteinExistence type="predicted"/>
<evidence type="ECO:0000313" key="2">
    <source>
        <dbReference type="EMBL" id="MEI4272169.1"/>
    </source>
</evidence>
<sequence length="185" mass="19886">MNEGRGPRVLVAVASRHGATAEMAGHLAVDLERTAAGQRLGLTAAVRLVEHDPDPAGFAAVVLGSSVYAGRWDQSARQWANRHLTLLRDRPVWLLSSGPVGSAPFPTDEAHDVDPIARQIGACGRRTFPGRLDPDRLGHGERALVRAMRAPIGDFRDRAALRSWADEIAEHLAATRVDGTRGARA</sequence>
<dbReference type="InterPro" id="IPR029039">
    <property type="entry name" value="Flavoprotein-like_sf"/>
</dbReference>
<dbReference type="RefSeq" id="WP_336404305.1">
    <property type="nucleotide sequence ID" value="NZ_JBAPLU010000009.1"/>
</dbReference>
<reference evidence="2 3" key="1">
    <citation type="submission" date="2024-03" db="EMBL/GenBank/DDBJ databases">
        <title>Draft genome sequence of Klenkia sp. LSe6-5.</title>
        <authorList>
            <person name="Duangmal K."/>
            <person name="Chantavorakit T."/>
        </authorList>
    </citation>
    <scope>NUCLEOTIDE SEQUENCE [LARGE SCALE GENOMIC DNA]</scope>
    <source>
        <strain evidence="2 3">LSe6-5</strain>
    </source>
</reference>
<dbReference type="InterPro" id="IPR026816">
    <property type="entry name" value="Flavodoxin_dom"/>
</dbReference>
<dbReference type="Pfam" id="PF12724">
    <property type="entry name" value="Flavodoxin_5"/>
    <property type="match status" value="1"/>
</dbReference>
<evidence type="ECO:0000313" key="3">
    <source>
        <dbReference type="Proteomes" id="UP001361570"/>
    </source>
</evidence>
<gene>
    <name evidence="2" type="ORF">TEK04_10580</name>
</gene>
<accession>A0ABU8DTN3</accession>
<comment type="caution">
    <text evidence="2">The sequence shown here is derived from an EMBL/GenBank/DDBJ whole genome shotgun (WGS) entry which is preliminary data.</text>
</comment>